<name>A0A6A3B7Z8_HIBSY</name>
<evidence type="ECO:0000256" key="1">
    <source>
        <dbReference type="ARBA" id="ARBA00010199"/>
    </source>
</evidence>
<evidence type="ECO:0000256" key="2">
    <source>
        <dbReference type="SAM" id="Phobius"/>
    </source>
</evidence>
<accession>A0A6A3B7Z8</accession>
<dbReference type="AlphaFoldDB" id="A0A6A3B7Z8"/>
<comment type="caution">
    <text evidence="3">The sequence shown here is derived from an EMBL/GenBank/DDBJ whole genome shotgun (WGS) entry which is preliminary data.</text>
</comment>
<proteinExistence type="inferred from homology"/>
<keyword evidence="2" id="KW-0472">Membrane</keyword>
<dbReference type="EMBL" id="VEPZ02000896">
    <property type="protein sequence ID" value="KAE8712463.1"/>
    <property type="molecule type" value="Genomic_DNA"/>
</dbReference>
<reference evidence="3" key="1">
    <citation type="submission" date="2019-09" db="EMBL/GenBank/DDBJ databases">
        <title>Draft genome information of white flower Hibiscus syriacus.</title>
        <authorList>
            <person name="Kim Y.-M."/>
        </authorList>
    </citation>
    <scope>NUCLEOTIDE SEQUENCE [LARGE SCALE GENOMIC DNA]</scope>
    <source>
        <strain evidence="3">YM2019G1</strain>
    </source>
</reference>
<dbReference type="GO" id="GO:0015297">
    <property type="term" value="F:antiporter activity"/>
    <property type="evidence" value="ECO:0007669"/>
    <property type="project" value="InterPro"/>
</dbReference>
<comment type="similarity">
    <text evidence="1">Belongs to the multi antimicrobial extrusion (MATE) (TC 2.A.66.1) family.</text>
</comment>
<keyword evidence="4" id="KW-1185">Reference proteome</keyword>
<keyword evidence="2" id="KW-1133">Transmembrane helix</keyword>
<protein>
    <submittedName>
        <fullName evidence="3">Uncharacterized protein</fullName>
    </submittedName>
</protein>
<dbReference type="Proteomes" id="UP000436088">
    <property type="component" value="Unassembled WGS sequence"/>
</dbReference>
<evidence type="ECO:0000313" key="4">
    <source>
        <dbReference type="Proteomes" id="UP000436088"/>
    </source>
</evidence>
<keyword evidence="2" id="KW-0812">Transmembrane</keyword>
<dbReference type="GO" id="GO:0016020">
    <property type="term" value="C:membrane"/>
    <property type="evidence" value="ECO:0007669"/>
    <property type="project" value="InterPro"/>
</dbReference>
<dbReference type="InterPro" id="IPR002528">
    <property type="entry name" value="MATE_fam"/>
</dbReference>
<dbReference type="PANTHER" id="PTHR11206">
    <property type="entry name" value="MULTIDRUG RESISTANCE PROTEIN"/>
    <property type="match status" value="1"/>
</dbReference>
<dbReference type="GO" id="GO:0042910">
    <property type="term" value="F:xenobiotic transmembrane transporter activity"/>
    <property type="evidence" value="ECO:0007669"/>
    <property type="project" value="InterPro"/>
</dbReference>
<dbReference type="Pfam" id="PF01554">
    <property type="entry name" value="MatE"/>
    <property type="match status" value="1"/>
</dbReference>
<feature type="transmembrane region" description="Helical" evidence="2">
    <location>
        <begin position="58"/>
        <end position="79"/>
    </location>
</feature>
<sequence>MFVGHLGAVALFSASLATSFAAVLAFNLLMGMSTALETLCGQSYGAKQYLFRVRLGNAGAALAGSISYWINVLMLAFYINLSPSCAQTWTSFSRESLDEIVPFLRLAVLQL</sequence>
<gene>
    <name evidence="3" type="ORF">F3Y22_tig00110254pilonHSYRG00031</name>
</gene>
<organism evidence="3 4">
    <name type="scientific">Hibiscus syriacus</name>
    <name type="common">Rose of Sharon</name>
    <dbReference type="NCBI Taxonomy" id="106335"/>
    <lineage>
        <taxon>Eukaryota</taxon>
        <taxon>Viridiplantae</taxon>
        <taxon>Streptophyta</taxon>
        <taxon>Embryophyta</taxon>
        <taxon>Tracheophyta</taxon>
        <taxon>Spermatophyta</taxon>
        <taxon>Magnoliopsida</taxon>
        <taxon>eudicotyledons</taxon>
        <taxon>Gunneridae</taxon>
        <taxon>Pentapetalae</taxon>
        <taxon>rosids</taxon>
        <taxon>malvids</taxon>
        <taxon>Malvales</taxon>
        <taxon>Malvaceae</taxon>
        <taxon>Malvoideae</taxon>
        <taxon>Hibiscus</taxon>
    </lineage>
</organism>
<evidence type="ECO:0000313" key="3">
    <source>
        <dbReference type="EMBL" id="KAE8712463.1"/>
    </source>
</evidence>